<feature type="transmembrane region" description="Helical" evidence="3">
    <location>
        <begin position="366"/>
        <end position="387"/>
    </location>
</feature>
<dbReference type="PANTHER" id="PTHR43172:SF1">
    <property type="entry name" value="ADENYLOSUCCINATE LYASE"/>
    <property type="match status" value="1"/>
</dbReference>
<dbReference type="Proteomes" id="UP001458880">
    <property type="component" value="Unassembled WGS sequence"/>
</dbReference>
<dbReference type="GO" id="GO:0005829">
    <property type="term" value="C:cytosol"/>
    <property type="evidence" value="ECO:0007669"/>
    <property type="project" value="TreeGrafter"/>
</dbReference>
<keyword evidence="3" id="KW-1133">Transmembrane helix</keyword>
<dbReference type="Gene3D" id="1.20.200.10">
    <property type="entry name" value="Fumarase/aspartase (Central domain)"/>
    <property type="match status" value="1"/>
</dbReference>
<dbReference type="GO" id="GO:0004018">
    <property type="term" value="F:N6-(1,2-dicarboxyethyl)AMP AMP-lyase (fumarate-forming) activity"/>
    <property type="evidence" value="ECO:0007669"/>
    <property type="project" value="TreeGrafter"/>
</dbReference>
<sequence>MLELKDTSSVAFLNIRQAYDDDIFQHCTNPFGRTLNSANRRLTLSEAFLSVDVVLLTLFNITQGLVVYPKVIEKHIRQELPFMLAENLIMTMAAAEVNQHGRDNDFIDRIKGDSYFEPILDKLDKLLDPSSFTGRAAEQVDEFLKEEVKPVLAMYDLDKIESQNFPIKYGNIGLPLRRIVAGASQGLATWSWSTLSLLVCSFMLQNLDDDKYGEYRVKQFSFELPSSSNIELFHFKISSSIPPSQSKVADTHENYLYDVPAKLAKPKMPEEASDPNDETNDSGRQQRGGVVKSSPGLWQIIFKLIELIFCIASVALISEAAAETFFKIKIQFHHVILAYSTFVSYIIINAILILSRLLSEPIGLRASLLCSIVGAALFFITSILLFVDKSNIDNYIYYPRDYVRNMWTASASIALINALVFVVDTVFTFMKRDEFDY</sequence>
<feature type="transmembrane region" description="Helical" evidence="3">
    <location>
        <begin position="330"/>
        <end position="354"/>
    </location>
</feature>
<name>A0AAW1HYQ4_POPJA</name>
<keyword evidence="3" id="KW-0812">Transmembrane</keyword>
<evidence type="ECO:0000313" key="6">
    <source>
        <dbReference type="Proteomes" id="UP001458880"/>
    </source>
</evidence>
<keyword evidence="3" id="KW-0472">Membrane</keyword>
<accession>A0AAW1HYQ4</accession>
<organism evidence="5 6">
    <name type="scientific">Popillia japonica</name>
    <name type="common">Japanese beetle</name>
    <dbReference type="NCBI Taxonomy" id="7064"/>
    <lineage>
        <taxon>Eukaryota</taxon>
        <taxon>Metazoa</taxon>
        <taxon>Ecdysozoa</taxon>
        <taxon>Arthropoda</taxon>
        <taxon>Hexapoda</taxon>
        <taxon>Insecta</taxon>
        <taxon>Pterygota</taxon>
        <taxon>Neoptera</taxon>
        <taxon>Endopterygota</taxon>
        <taxon>Coleoptera</taxon>
        <taxon>Polyphaga</taxon>
        <taxon>Scarabaeiformia</taxon>
        <taxon>Scarabaeidae</taxon>
        <taxon>Rutelinae</taxon>
        <taxon>Popillia</taxon>
    </lineage>
</organism>
<dbReference type="EMBL" id="JASPKY010000823">
    <property type="protein sequence ID" value="KAK9681348.1"/>
    <property type="molecule type" value="Genomic_DNA"/>
</dbReference>
<proteinExistence type="predicted"/>
<feature type="transmembrane region" description="Helical" evidence="3">
    <location>
        <begin position="407"/>
        <end position="430"/>
    </location>
</feature>
<feature type="region of interest" description="Disordered" evidence="2">
    <location>
        <begin position="266"/>
        <end position="291"/>
    </location>
</feature>
<dbReference type="PANTHER" id="PTHR43172">
    <property type="entry name" value="ADENYLOSUCCINATE LYASE"/>
    <property type="match status" value="1"/>
</dbReference>
<evidence type="ECO:0000313" key="5">
    <source>
        <dbReference type="EMBL" id="KAK9681348.1"/>
    </source>
</evidence>
<gene>
    <name evidence="5" type="ORF">QE152_g38380</name>
</gene>
<dbReference type="AlphaFoldDB" id="A0AAW1HYQ4"/>
<keyword evidence="6" id="KW-1185">Reference proteome</keyword>
<evidence type="ECO:0000256" key="2">
    <source>
        <dbReference type="SAM" id="MobiDB-lite"/>
    </source>
</evidence>
<feature type="compositionally biased region" description="Acidic residues" evidence="2">
    <location>
        <begin position="271"/>
        <end position="280"/>
    </location>
</feature>
<feature type="domain" description="Adenylosuccinate lyase C-terminal" evidence="4">
    <location>
        <begin position="80"/>
        <end position="144"/>
    </location>
</feature>
<protein>
    <recommendedName>
        <fullName evidence="4">Adenylosuccinate lyase C-terminal domain-containing protein</fullName>
    </recommendedName>
</protein>
<comment type="caution">
    <text evidence="5">The sequence shown here is derived from an EMBL/GenBank/DDBJ whole genome shotgun (WGS) entry which is preliminary data.</text>
</comment>
<evidence type="ECO:0000259" key="4">
    <source>
        <dbReference type="SMART" id="SM00998"/>
    </source>
</evidence>
<dbReference type="InterPro" id="IPR008948">
    <property type="entry name" value="L-Aspartase-like"/>
</dbReference>
<dbReference type="Pfam" id="PF10397">
    <property type="entry name" value="ADSL_C"/>
    <property type="match status" value="1"/>
</dbReference>
<dbReference type="GO" id="GO:0070626">
    <property type="term" value="F:(S)-2-(5-amino-1-(5-phospho-D-ribosyl)imidazole-4-carboxamido) succinate lyase (fumarate-forming) activity"/>
    <property type="evidence" value="ECO:0007669"/>
    <property type="project" value="TreeGrafter"/>
</dbReference>
<evidence type="ECO:0000256" key="3">
    <source>
        <dbReference type="SAM" id="Phobius"/>
    </source>
</evidence>
<dbReference type="SMART" id="SM00998">
    <property type="entry name" value="ADSL_C"/>
    <property type="match status" value="1"/>
</dbReference>
<dbReference type="SUPFAM" id="SSF48557">
    <property type="entry name" value="L-aspartase-like"/>
    <property type="match status" value="1"/>
</dbReference>
<dbReference type="GO" id="GO:0044208">
    <property type="term" value="P:'de novo' AMP biosynthetic process"/>
    <property type="evidence" value="ECO:0007669"/>
    <property type="project" value="TreeGrafter"/>
</dbReference>
<feature type="transmembrane region" description="Helical" evidence="3">
    <location>
        <begin position="300"/>
        <end position="318"/>
    </location>
</feature>
<dbReference type="InterPro" id="IPR019468">
    <property type="entry name" value="AdenyloSucc_lyase_C"/>
</dbReference>
<keyword evidence="1" id="KW-0456">Lyase</keyword>
<evidence type="ECO:0000256" key="1">
    <source>
        <dbReference type="ARBA" id="ARBA00023239"/>
    </source>
</evidence>
<reference evidence="5 6" key="1">
    <citation type="journal article" date="2024" name="BMC Genomics">
        <title>De novo assembly and annotation of Popillia japonica's genome with initial clues to its potential as an invasive pest.</title>
        <authorList>
            <person name="Cucini C."/>
            <person name="Boschi S."/>
            <person name="Funari R."/>
            <person name="Cardaioli E."/>
            <person name="Iannotti N."/>
            <person name="Marturano G."/>
            <person name="Paoli F."/>
            <person name="Bruttini M."/>
            <person name="Carapelli A."/>
            <person name="Frati F."/>
            <person name="Nardi F."/>
        </authorList>
    </citation>
    <scope>NUCLEOTIDE SEQUENCE [LARGE SCALE GENOMIC DNA]</scope>
    <source>
        <strain evidence="5">DMR45628</strain>
    </source>
</reference>